<dbReference type="RefSeq" id="WP_123389731.1">
    <property type="nucleotide sequence ID" value="NZ_RKHO01000001.1"/>
</dbReference>
<comment type="caution">
    <text evidence="3">The sequence shown here is derived from an EMBL/GenBank/DDBJ whole genome shotgun (WGS) entry which is preliminary data.</text>
</comment>
<evidence type="ECO:0000259" key="2">
    <source>
        <dbReference type="Pfam" id="PF08241"/>
    </source>
</evidence>
<dbReference type="CDD" id="cd02440">
    <property type="entry name" value="AdoMet_MTases"/>
    <property type="match status" value="1"/>
</dbReference>
<dbReference type="GO" id="GO:0032259">
    <property type="term" value="P:methylation"/>
    <property type="evidence" value="ECO:0007669"/>
    <property type="project" value="UniProtKB-KW"/>
</dbReference>
<dbReference type="PANTHER" id="PTHR44068:SF11">
    <property type="entry name" value="GERANYL DIPHOSPHATE 2-C-METHYLTRANSFERASE"/>
    <property type="match status" value="1"/>
</dbReference>
<organism evidence="3 4">
    <name type="scientific">Nocardioides aurantiacus</name>
    <dbReference type="NCBI Taxonomy" id="86796"/>
    <lineage>
        <taxon>Bacteria</taxon>
        <taxon>Bacillati</taxon>
        <taxon>Actinomycetota</taxon>
        <taxon>Actinomycetes</taxon>
        <taxon>Propionibacteriales</taxon>
        <taxon>Nocardioidaceae</taxon>
        <taxon>Nocardioides</taxon>
    </lineage>
</organism>
<dbReference type="Proteomes" id="UP000281738">
    <property type="component" value="Unassembled WGS sequence"/>
</dbReference>
<evidence type="ECO:0000313" key="3">
    <source>
        <dbReference type="EMBL" id="ROR90610.1"/>
    </source>
</evidence>
<dbReference type="EMBL" id="RKHO01000001">
    <property type="protein sequence ID" value="ROR90610.1"/>
    <property type="molecule type" value="Genomic_DNA"/>
</dbReference>
<protein>
    <submittedName>
        <fullName evidence="3">Methyltransferase family protein</fullName>
    </submittedName>
</protein>
<sequence>MHVRELVRQHYGRNDLVDGVLEALRGAGTDVDHLAAPDLYPADQLHAGGAPATAHLVERLGLARGTRLLDVGCGLGGPARLAAGAGADVTGVDLTAELVEAATALSSRVGLGDRTRFATTPAERLPHADGVFGAAMMVHVGMNLPDKGAVFAEVHRVLEPGAPFGLYEQVRTGTGRLTYPLPWAEDPRSSFVEDVGDYTAALLDAGFTVEAVEDRTAQAWGPPPPGGVTPAAVFGPAFGERIANNVAATRAGLLGAVVLLARA</sequence>
<evidence type="ECO:0000256" key="1">
    <source>
        <dbReference type="ARBA" id="ARBA00022679"/>
    </source>
</evidence>
<dbReference type="InterPro" id="IPR013216">
    <property type="entry name" value="Methyltransf_11"/>
</dbReference>
<dbReference type="OrthoDB" id="9805171at2"/>
<dbReference type="Gene3D" id="3.40.50.150">
    <property type="entry name" value="Vaccinia Virus protein VP39"/>
    <property type="match status" value="1"/>
</dbReference>
<dbReference type="InterPro" id="IPR029063">
    <property type="entry name" value="SAM-dependent_MTases_sf"/>
</dbReference>
<keyword evidence="3" id="KW-0489">Methyltransferase</keyword>
<dbReference type="InterPro" id="IPR050447">
    <property type="entry name" value="Erg6_SMT_methyltransf"/>
</dbReference>
<evidence type="ECO:0000313" key="4">
    <source>
        <dbReference type="Proteomes" id="UP000281738"/>
    </source>
</evidence>
<feature type="domain" description="Methyltransferase type 11" evidence="2">
    <location>
        <begin position="69"/>
        <end position="162"/>
    </location>
</feature>
<name>A0A3N2CSU3_9ACTN</name>
<dbReference type="SUPFAM" id="SSF53335">
    <property type="entry name" value="S-adenosyl-L-methionine-dependent methyltransferases"/>
    <property type="match status" value="1"/>
</dbReference>
<proteinExistence type="predicted"/>
<dbReference type="Pfam" id="PF08241">
    <property type="entry name" value="Methyltransf_11"/>
    <property type="match status" value="1"/>
</dbReference>
<dbReference type="PANTHER" id="PTHR44068">
    <property type="entry name" value="ZGC:194242"/>
    <property type="match status" value="1"/>
</dbReference>
<keyword evidence="1 3" id="KW-0808">Transferase</keyword>
<gene>
    <name evidence="3" type="ORF">EDD33_1456</name>
</gene>
<reference evidence="3 4" key="1">
    <citation type="submission" date="2018-11" db="EMBL/GenBank/DDBJ databases">
        <title>Sequencing the genomes of 1000 actinobacteria strains.</title>
        <authorList>
            <person name="Klenk H.-P."/>
        </authorList>
    </citation>
    <scope>NUCLEOTIDE SEQUENCE [LARGE SCALE GENOMIC DNA]</scope>
    <source>
        <strain evidence="3 4">DSM 12652</strain>
    </source>
</reference>
<accession>A0A3N2CSU3</accession>
<keyword evidence="4" id="KW-1185">Reference proteome</keyword>
<dbReference type="AlphaFoldDB" id="A0A3N2CSU3"/>
<dbReference type="GO" id="GO:0008757">
    <property type="term" value="F:S-adenosylmethionine-dependent methyltransferase activity"/>
    <property type="evidence" value="ECO:0007669"/>
    <property type="project" value="InterPro"/>
</dbReference>